<dbReference type="AlphaFoldDB" id="A0A381U053"/>
<feature type="non-terminal residue" evidence="1">
    <location>
        <position position="76"/>
    </location>
</feature>
<accession>A0A381U053</accession>
<sequence length="76" mass="8906">MTWEPVTSRKWRNWQTRKPQKLVLARAWGFKSPLPHHIFLAILAVMKKGGDDRRPLRPICSTIVPRFGKNSLQLSR</sequence>
<protein>
    <submittedName>
        <fullName evidence="1">Uncharacterized protein</fullName>
    </submittedName>
</protein>
<evidence type="ECO:0000313" key="1">
    <source>
        <dbReference type="EMBL" id="SVA20637.1"/>
    </source>
</evidence>
<name>A0A381U053_9ZZZZ</name>
<organism evidence="1">
    <name type="scientific">marine metagenome</name>
    <dbReference type="NCBI Taxonomy" id="408172"/>
    <lineage>
        <taxon>unclassified sequences</taxon>
        <taxon>metagenomes</taxon>
        <taxon>ecological metagenomes</taxon>
    </lineage>
</organism>
<reference evidence="1" key="1">
    <citation type="submission" date="2018-05" db="EMBL/GenBank/DDBJ databases">
        <authorList>
            <person name="Lanie J.A."/>
            <person name="Ng W.-L."/>
            <person name="Kazmierczak K.M."/>
            <person name="Andrzejewski T.M."/>
            <person name="Davidsen T.M."/>
            <person name="Wayne K.J."/>
            <person name="Tettelin H."/>
            <person name="Glass J.I."/>
            <person name="Rusch D."/>
            <person name="Podicherti R."/>
            <person name="Tsui H.-C.T."/>
            <person name="Winkler M.E."/>
        </authorList>
    </citation>
    <scope>NUCLEOTIDE SEQUENCE</scope>
</reference>
<proteinExistence type="predicted"/>
<dbReference type="EMBL" id="UINC01005332">
    <property type="protein sequence ID" value="SVA20637.1"/>
    <property type="molecule type" value="Genomic_DNA"/>
</dbReference>
<gene>
    <name evidence="1" type="ORF">METZ01_LOCUS73491</name>
</gene>